<comment type="subcellular location">
    <subcellularLocation>
        <location evidence="1">Cytoplasm</location>
        <location evidence="1">P-body</location>
    </subcellularLocation>
</comment>
<dbReference type="AlphaFoldDB" id="A0A8T2QTK7"/>
<comment type="caution">
    <text evidence="4">The sequence shown here is derived from an EMBL/GenBank/DDBJ whole genome shotgun (WGS) entry which is preliminary data.</text>
</comment>
<keyword evidence="5" id="KW-1185">Reference proteome</keyword>
<dbReference type="OrthoDB" id="74835at2759"/>
<dbReference type="GO" id="GO:0033962">
    <property type="term" value="P:P-body assembly"/>
    <property type="evidence" value="ECO:0007669"/>
    <property type="project" value="TreeGrafter"/>
</dbReference>
<dbReference type="Proteomes" id="UP000825935">
    <property type="component" value="Chromosome 32"/>
</dbReference>
<evidence type="ECO:0000313" key="4">
    <source>
        <dbReference type="EMBL" id="KAH7287359.1"/>
    </source>
</evidence>
<evidence type="ECO:0000313" key="5">
    <source>
        <dbReference type="Proteomes" id="UP000825935"/>
    </source>
</evidence>
<dbReference type="PANTHER" id="PTHR21551">
    <property type="entry name" value="TOPOISOMERASE II-ASSOCIATED PROTEIN PAT1"/>
    <property type="match status" value="1"/>
</dbReference>
<dbReference type="PANTHER" id="PTHR21551:SF0">
    <property type="entry name" value="PROTEIN ASSOCIATED WITH TOPO II RELATED-1, ISOFORM A"/>
    <property type="match status" value="1"/>
</dbReference>
<evidence type="ECO:0000256" key="1">
    <source>
        <dbReference type="ARBA" id="ARBA00004201"/>
    </source>
</evidence>
<name>A0A8T2QTK7_CERRI</name>
<evidence type="ECO:0000256" key="2">
    <source>
        <dbReference type="ARBA" id="ARBA00022490"/>
    </source>
</evidence>
<gene>
    <name evidence="4" type="ORF">KP509_32G051000</name>
</gene>
<dbReference type="GO" id="GO:0000290">
    <property type="term" value="P:deadenylation-dependent decapping of nuclear-transcribed mRNA"/>
    <property type="evidence" value="ECO:0007669"/>
    <property type="project" value="InterPro"/>
</dbReference>
<dbReference type="EMBL" id="CM035437">
    <property type="protein sequence ID" value="KAH7287357.1"/>
    <property type="molecule type" value="Genomic_DNA"/>
</dbReference>
<dbReference type="InterPro" id="IPR039900">
    <property type="entry name" value="Pat1-like"/>
</dbReference>
<sequence>MDECQKDEHIFDASQYAFFGGDVSQEDELGGLDEEDDPVFVGGLDDEEERIIGLSEKDELEVLDNASQLDDVSVDTSEITRSYSNLGLNESDSDYDSHNWYGNRQLIHDAPGMHSSNFLRWQRWDGEAEYPQSPFPMPGAYSQILPQSPASTSSSQSHVGVSHGHMQQSFRPYNTASPRSVPKENLLSQILQYRTNHGLSPTPQAQWMGPSNVQLEVSRGLIHGLMHQQVSQQQSVLPSQGLTQRQIGNSRITPGNAQQAMFNQLSVAPTMLQKSNDHHFNISDTRDFRNELQQRNNLSGRTYQRNSFESANLSNTSNTPQQFRSKYMSAEEIESIVKIQLAATHSSDAYVDDYYHQAVQAKLAGGRRRHFAPSHLRDLPSHRRAPATQPAFVPVDGLGKVPFSSIRRPRPLLEVEDCSGQNEGTGGTLSLKMERPLEQEPMLAARIAIEDGLCLLLDVDDIDRFLAVTRVPDGGSQLRRQRQLMLEGLAASLQLIDPPGLRGGSNIGKNQHLMGSVTKDDFVFLRLVSLSKGRKLVYRYLQLLPPGSELIKIVCMAVFRHLRFLFGAAQTDSGAAAATAELANTVADCVSRMDLNSLSDSLGAVVVSSEQPPLRPFGSTAGDGASLILRSALDRATNLLTDPSFTFPLHDRTVWQNTFDRFFVLLYKYCTNKFDSILQSVAMSSPSGRSMSIATAAASAMSKEMPVELLRASLPHMDEHQKKYLLDFTQRSIALGASSVHGTRPQNIAHVPG</sequence>
<dbReference type="EMBL" id="CM035437">
    <property type="protein sequence ID" value="KAH7287359.1"/>
    <property type="molecule type" value="Genomic_DNA"/>
</dbReference>
<reference evidence="4" key="1">
    <citation type="submission" date="2021-08" db="EMBL/GenBank/DDBJ databases">
        <title>WGS assembly of Ceratopteris richardii.</title>
        <authorList>
            <person name="Marchant D.B."/>
            <person name="Chen G."/>
            <person name="Jenkins J."/>
            <person name="Shu S."/>
            <person name="Leebens-Mack J."/>
            <person name="Grimwood J."/>
            <person name="Schmutz J."/>
            <person name="Soltis P."/>
            <person name="Soltis D."/>
            <person name="Chen Z.-H."/>
        </authorList>
    </citation>
    <scope>NUCLEOTIDE SEQUENCE</scope>
    <source>
        <strain evidence="4">Whitten #5841</strain>
        <tissue evidence="4">Leaf</tissue>
    </source>
</reference>
<feature type="region of interest" description="Disordered" evidence="3">
    <location>
        <begin position="145"/>
        <end position="179"/>
    </location>
</feature>
<feature type="compositionally biased region" description="Low complexity" evidence="3">
    <location>
        <begin position="146"/>
        <end position="165"/>
    </location>
</feature>
<protein>
    <submittedName>
        <fullName evidence="4">Uncharacterized protein</fullName>
    </submittedName>
</protein>
<dbReference type="GO" id="GO:0003723">
    <property type="term" value="F:RNA binding"/>
    <property type="evidence" value="ECO:0007669"/>
    <property type="project" value="TreeGrafter"/>
</dbReference>
<organism evidence="4 5">
    <name type="scientific">Ceratopteris richardii</name>
    <name type="common">Triangle waterfern</name>
    <dbReference type="NCBI Taxonomy" id="49495"/>
    <lineage>
        <taxon>Eukaryota</taxon>
        <taxon>Viridiplantae</taxon>
        <taxon>Streptophyta</taxon>
        <taxon>Embryophyta</taxon>
        <taxon>Tracheophyta</taxon>
        <taxon>Polypodiopsida</taxon>
        <taxon>Polypodiidae</taxon>
        <taxon>Polypodiales</taxon>
        <taxon>Pteridineae</taxon>
        <taxon>Pteridaceae</taxon>
        <taxon>Parkerioideae</taxon>
        <taxon>Ceratopteris</taxon>
    </lineage>
</organism>
<proteinExistence type="predicted"/>
<dbReference type="GO" id="GO:0000932">
    <property type="term" value="C:P-body"/>
    <property type="evidence" value="ECO:0007669"/>
    <property type="project" value="UniProtKB-SubCell"/>
</dbReference>
<keyword evidence="2" id="KW-0963">Cytoplasm</keyword>
<accession>A0A8T2QTK7</accession>
<evidence type="ECO:0000256" key="3">
    <source>
        <dbReference type="SAM" id="MobiDB-lite"/>
    </source>
</evidence>
<feature type="compositionally biased region" description="Polar residues" evidence="3">
    <location>
        <begin position="166"/>
        <end position="178"/>
    </location>
</feature>
<dbReference type="EMBL" id="CM035437">
    <property type="protein sequence ID" value="KAH7287355.1"/>
    <property type="molecule type" value="Genomic_DNA"/>
</dbReference>
<dbReference type="EMBL" id="CM035437">
    <property type="protein sequence ID" value="KAH7287354.1"/>
    <property type="molecule type" value="Genomic_DNA"/>
</dbReference>